<sequence>MGKISKQNKSFIIVCSMCLILFVLVFAIILNYLTNWNLGFNISQNSTWISFYASIIAAIIGGIISGGLTLGGVYITIKNSEKNELLDKLPGKILSMDYILSNSLDLDLLETLLYNNNYKDFYSKFYNLAENKQNILEKAANVNTDFYQIVKEYINIVDRVIFIHFNITDGIENSFELEEDVYDQYNPIIWENISDLSTVEKLLKKEYEGILEKYKEVQTF</sequence>
<dbReference type="Proteomes" id="UP000308330">
    <property type="component" value="Unassembled WGS sequence"/>
</dbReference>
<reference evidence="2 3" key="1">
    <citation type="submission" date="2019-04" db="EMBL/GenBank/DDBJ databases">
        <title>Lysinibacillus genome sequencing.</title>
        <authorList>
            <person name="Dunlap C."/>
        </authorList>
    </citation>
    <scope>NUCLEOTIDE SEQUENCE [LARGE SCALE GENOMIC DNA]</scope>
    <source>
        <strain evidence="2 3">KCTC 33042</strain>
    </source>
</reference>
<keyword evidence="3" id="KW-1185">Reference proteome</keyword>
<protein>
    <submittedName>
        <fullName evidence="2">Uncharacterized protein</fullName>
    </submittedName>
</protein>
<feature type="transmembrane region" description="Helical" evidence="1">
    <location>
        <begin position="53"/>
        <end position="77"/>
    </location>
</feature>
<evidence type="ECO:0000313" key="2">
    <source>
        <dbReference type="EMBL" id="TKI50279.1"/>
    </source>
</evidence>
<feature type="transmembrane region" description="Helical" evidence="1">
    <location>
        <begin position="12"/>
        <end position="33"/>
    </location>
</feature>
<evidence type="ECO:0000313" key="3">
    <source>
        <dbReference type="Proteomes" id="UP000308330"/>
    </source>
</evidence>
<name>A0ABY2T2M4_9BACI</name>
<gene>
    <name evidence="2" type="ORF">FC748_03425</name>
</gene>
<keyword evidence="1" id="KW-0472">Membrane</keyword>
<dbReference type="EMBL" id="SZPT01000001">
    <property type="protein sequence ID" value="TKI50279.1"/>
    <property type="molecule type" value="Genomic_DNA"/>
</dbReference>
<keyword evidence="1" id="KW-0812">Transmembrane</keyword>
<evidence type="ECO:0000256" key="1">
    <source>
        <dbReference type="SAM" id="Phobius"/>
    </source>
</evidence>
<comment type="caution">
    <text evidence="2">The sequence shown here is derived from an EMBL/GenBank/DDBJ whole genome shotgun (WGS) entry which is preliminary data.</text>
</comment>
<keyword evidence="1" id="KW-1133">Transmembrane helix</keyword>
<organism evidence="2 3">
    <name type="scientific">Lysinibacillus tabacifolii</name>
    <dbReference type="NCBI Taxonomy" id="1173107"/>
    <lineage>
        <taxon>Bacteria</taxon>
        <taxon>Bacillati</taxon>
        <taxon>Bacillota</taxon>
        <taxon>Bacilli</taxon>
        <taxon>Bacillales</taxon>
        <taxon>Bacillaceae</taxon>
        <taxon>Lysinibacillus</taxon>
    </lineage>
</organism>
<accession>A0ABY2T2M4</accession>
<proteinExistence type="predicted"/>
<dbReference type="RefSeq" id="WP_108029716.1">
    <property type="nucleotide sequence ID" value="NZ_PYUE01000002.1"/>
</dbReference>